<dbReference type="GO" id="GO:0015920">
    <property type="term" value="P:lipopolysaccharide transport"/>
    <property type="evidence" value="ECO:0007669"/>
    <property type="project" value="InterPro"/>
</dbReference>
<dbReference type="GO" id="GO:1990351">
    <property type="term" value="C:transporter complex"/>
    <property type="evidence" value="ECO:0007669"/>
    <property type="project" value="TreeGrafter"/>
</dbReference>
<dbReference type="InterPro" id="IPR007543">
    <property type="entry name" value="LptD_C"/>
</dbReference>
<evidence type="ECO:0000256" key="3">
    <source>
        <dbReference type="ARBA" id="ARBA00023237"/>
    </source>
</evidence>
<proteinExistence type="inferred from homology"/>
<dbReference type="InterPro" id="IPR020889">
    <property type="entry name" value="LipoPS_assembly_LptD"/>
</dbReference>
<evidence type="ECO:0000313" key="8">
    <source>
        <dbReference type="EMBL" id="HGB14892.1"/>
    </source>
</evidence>
<keyword evidence="3" id="KW-0998">Cell outer membrane</keyword>
<evidence type="ECO:0000259" key="7">
    <source>
        <dbReference type="Pfam" id="PF19838"/>
    </source>
</evidence>
<dbReference type="PANTHER" id="PTHR30189">
    <property type="entry name" value="LPS-ASSEMBLY PROTEIN"/>
    <property type="match status" value="1"/>
</dbReference>
<dbReference type="Pfam" id="PF19838">
    <property type="entry name" value="LptD_2"/>
    <property type="match status" value="1"/>
</dbReference>
<evidence type="ECO:0000256" key="4">
    <source>
        <dbReference type="SAM" id="SignalP"/>
    </source>
</evidence>
<keyword evidence="2" id="KW-0472">Membrane</keyword>
<dbReference type="InterPro" id="IPR005653">
    <property type="entry name" value="OstA-like_N"/>
</dbReference>
<dbReference type="Pfam" id="PF03968">
    <property type="entry name" value="LptD_N"/>
    <property type="match status" value="1"/>
</dbReference>
<dbReference type="AlphaFoldDB" id="A0A7C3WMU5"/>
<dbReference type="HAMAP" id="MF_01411">
    <property type="entry name" value="LPS_assembly_LptD"/>
    <property type="match status" value="1"/>
</dbReference>
<dbReference type="PANTHER" id="PTHR30189:SF1">
    <property type="entry name" value="LPS-ASSEMBLY PROTEIN LPTD"/>
    <property type="match status" value="1"/>
</dbReference>
<dbReference type="GO" id="GO:0043165">
    <property type="term" value="P:Gram-negative-bacterium-type cell outer membrane assembly"/>
    <property type="evidence" value="ECO:0007669"/>
    <property type="project" value="InterPro"/>
</dbReference>
<name>A0A7C3WMU5_9BACT</name>
<dbReference type="GO" id="GO:0009279">
    <property type="term" value="C:cell outer membrane"/>
    <property type="evidence" value="ECO:0007669"/>
    <property type="project" value="InterPro"/>
</dbReference>
<dbReference type="EMBL" id="DTHB01000045">
    <property type="protein sequence ID" value="HGB14892.1"/>
    <property type="molecule type" value="Genomic_DNA"/>
</dbReference>
<keyword evidence="1 4" id="KW-0732">Signal</keyword>
<accession>A0A7C3WMU5</accession>
<comment type="caution">
    <text evidence="8">The sequence shown here is derived from an EMBL/GenBank/DDBJ whole genome shotgun (WGS) entry which is preliminary data.</text>
</comment>
<evidence type="ECO:0000256" key="2">
    <source>
        <dbReference type="ARBA" id="ARBA00023136"/>
    </source>
</evidence>
<gene>
    <name evidence="8" type="ORF">ENV62_06630</name>
</gene>
<feature type="domain" description="LptD C-terminal" evidence="6">
    <location>
        <begin position="277"/>
        <end position="659"/>
    </location>
</feature>
<feature type="signal peptide" evidence="4">
    <location>
        <begin position="1"/>
        <end position="20"/>
    </location>
</feature>
<feature type="domain" description="Organic solvent tolerance-like N-terminal" evidence="5">
    <location>
        <begin position="39"/>
        <end position="140"/>
    </location>
</feature>
<evidence type="ECO:0000256" key="1">
    <source>
        <dbReference type="ARBA" id="ARBA00022729"/>
    </source>
</evidence>
<evidence type="ECO:0000259" key="6">
    <source>
        <dbReference type="Pfam" id="PF04453"/>
    </source>
</evidence>
<organism evidence="8">
    <name type="scientific">Desulfobacca acetoxidans</name>
    <dbReference type="NCBI Taxonomy" id="60893"/>
    <lineage>
        <taxon>Bacteria</taxon>
        <taxon>Pseudomonadati</taxon>
        <taxon>Thermodesulfobacteriota</taxon>
        <taxon>Desulfobaccia</taxon>
        <taxon>Desulfobaccales</taxon>
        <taxon>Desulfobaccaceae</taxon>
        <taxon>Desulfobacca</taxon>
    </lineage>
</organism>
<dbReference type="Pfam" id="PF04453">
    <property type="entry name" value="LptD"/>
    <property type="match status" value="1"/>
</dbReference>
<sequence>MRVCLFAALALIFLVCPATAQELRLFPKEELAGGPWHLRAERLIYEANRHTYIAKGRVELRQGDRRLTADYAEVNELTKIALLKGQVVLVAGEDIFSGETGYFNLATRCGEMRRARLFLKGNHFHVESDLIRKTGENSYYAEKAAVTMCDADHPAWSFSTRKLNVVLDGYATARGAIFKVGGIPALYSPVAVLPVRITRQSGFLMPFFTQKKAGGPVLELPFYWVISNHADATFYQNIVSGRGYMQGVNLRYRGFGGAGGDLQFCYLNDMRFGAPTHQRYWVAGMADHSLGDWDLRLTLDRVSDSDYLKDFNFGYMGLTRYSHDLRSYFGRNLEQEEVKFRVSSLLLSNNLSWANFTAYGRYYDRLLTTDPRPFHRLPGVNLTTLSWPAFGPFWVGLESSYTHFYQNHGQTGQRLDFHPQLWCQVQPVPALSLESRLGFRETFFRLDNHLPDSPTGNNLGRTLYDVKLSAASLWFRDYGAAGSDSYRHFLRPEITYWNMPRYTARRYPDFDPFDLGWVEQTSRNLPVREGDNPLGGVNALTYGFSSNLLRRTSTPQGQATVSDLFWFRLTHGVFFNSSSMALDGRDLPHHRWADLYGESEFYLGRRLTLGFDLGISPYDEGFNRTHFKMIFYDRERHNYLNVSYLYLKDFANQINVSTYLDIFRSVKTWITTRHTFITGKKLETQYGLILQRQCWGVALSYTDRADDQRIGFTIIIPGVMDRFKKPPLGPREADKF</sequence>
<evidence type="ECO:0000259" key="5">
    <source>
        <dbReference type="Pfam" id="PF03968"/>
    </source>
</evidence>
<dbReference type="InterPro" id="IPR050218">
    <property type="entry name" value="LptD"/>
</dbReference>
<feature type="domain" description="LPS-assembly protein LptD central" evidence="7">
    <location>
        <begin position="177"/>
        <end position="269"/>
    </location>
</feature>
<feature type="chain" id="PRO_5039948550" evidence="4">
    <location>
        <begin position="21"/>
        <end position="736"/>
    </location>
</feature>
<reference evidence="8" key="1">
    <citation type="journal article" date="2020" name="mSystems">
        <title>Genome- and Community-Level Interaction Insights into Carbon Utilization and Element Cycling Functions of Hydrothermarchaeota in Hydrothermal Sediment.</title>
        <authorList>
            <person name="Zhou Z."/>
            <person name="Liu Y."/>
            <person name="Xu W."/>
            <person name="Pan J."/>
            <person name="Luo Z.H."/>
            <person name="Li M."/>
        </authorList>
    </citation>
    <scope>NUCLEOTIDE SEQUENCE [LARGE SCALE GENOMIC DNA]</scope>
    <source>
        <strain evidence="8">SpSt-776</strain>
    </source>
</reference>
<dbReference type="InterPro" id="IPR045659">
    <property type="entry name" value="LptD_2"/>
</dbReference>
<protein>
    <submittedName>
        <fullName evidence="8">LPS-assembly protein LptD</fullName>
    </submittedName>
</protein>